<gene>
    <name evidence="1" type="ORF">AVEN_117215_1</name>
</gene>
<organism evidence="1 2">
    <name type="scientific">Araneus ventricosus</name>
    <name type="common">Orbweaver spider</name>
    <name type="synonym">Epeira ventricosa</name>
    <dbReference type="NCBI Taxonomy" id="182803"/>
    <lineage>
        <taxon>Eukaryota</taxon>
        <taxon>Metazoa</taxon>
        <taxon>Ecdysozoa</taxon>
        <taxon>Arthropoda</taxon>
        <taxon>Chelicerata</taxon>
        <taxon>Arachnida</taxon>
        <taxon>Araneae</taxon>
        <taxon>Araneomorphae</taxon>
        <taxon>Entelegynae</taxon>
        <taxon>Araneoidea</taxon>
        <taxon>Araneidae</taxon>
        <taxon>Araneus</taxon>
    </lineage>
</organism>
<name>A0A4Y2AZ50_ARAVE</name>
<dbReference type="OrthoDB" id="10060191at2759"/>
<evidence type="ECO:0000313" key="2">
    <source>
        <dbReference type="Proteomes" id="UP000499080"/>
    </source>
</evidence>
<proteinExistence type="predicted"/>
<sequence>MERRWYETEKVFAFSCLYTSRSAITRDKWTDMMKFIPPDTNEFYDSIPCEEESRRQVARIRKNTEHRVRVTRLFEKKIGHGKGLPGEAHFCLEESLVRVSCRNGIEETEAVLCGAYSRRDCVFGEDQRLEVGSDDIDELVEEHNQDLTTEELMELHCVSPESLSEDVRAKQQSSCAIKEMLNARETVASYIEKHHLNKAVAMRSTNIFYDIAVPHFRQISKPRHKKCL</sequence>
<dbReference type="Proteomes" id="UP000499080">
    <property type="component" value="Unassembled WGS sequence"/>
</dbReference>
<dbReference type="AlphaFoldDB" id="A0A4Y2AZ50"/>
<accession>A0A4Y2AZ50</accession>
<reference evidence="1 2" key="1">
    <citation type="journal article" date="2019" name="Sci. Rep.">
        <title>Orb-weaving spider Araneus ventricosus genome elucidates the spidroin gene catalogue.</title>
        <authorList>
            <person name="Kono N."/>
            <person name="Nakamura H."/>
            <person name="Ohtoshi R."/>
            <person name="Moran D.A.P."/>
            <person name="Shinohara A."/>
            <person name="Yoshida Y."/>
            <person name="Fujiwara M."/>
            <person name="Mori M."/>
            <person name="Tomita M."/>
            <person name="Arakawa K."/>
        </authorList>
    </citation>
    <scope>NUCLEOTIDE SEQUENCE [LARGE SCALE GENOMIC DNA]</scope>
</reference>
<evidence type="ECO:0000313" key="1">
    <source>
        <dbReference type="EMBL" id="GBL84459.1"/>
    </source>
</evidence>
<comment type="caution">
    <text evidence="1">The sequence shown here is derived from an EMBL/GenBank/DDBJ whole genome shotgun (WGS) entry which is preliminary data.</text>
</comment>
<dbReference type="EMBL" id="BGPR01000037">
    <property type="protein sequence ID" value="GBL84459.1"/>
    <property type="molecule type" value="Genomic_DNA"/>
</dbReference>
<protein>
    <submittedName>
        <fullName evidence="1">Uncharacterized protein</fullName>
    </submittedName>
</protein>
<keyword evidence="2" id="KW-1185">Reference proteome</keyword>